<reference evidence="3" key="1">
    <citation type="submission" date="2016-11" db="UniProtKB">
        <authorList>
            <consortium name="WormBaseParasite"/>
        </authorList>
    </citation>
    <scope>IDENTIFICATION</scope>
</reference>
<proteinExistence type="predicted"/>
<dbReference type="AlphaFoldDB" id="A0A1I7XT48"/>
<organism evidence="2 3">
    <name type="scientific">Heterorhabditis bacteriophora</name>
    <name type="common">Entomopathogenic nematode worm</name>
    <dbReference type="NCBI Taxonomy" id="37862"/>
    <lineage>
        <taxon>Eukaryota</taxon>
        <taxon>Metazoa</taxon>
        <taxon>Ecdysozoa</taxon>
        <taxon>Nematoda</taxon>
        <taxon>Chromadorea</taxon>
        <taxon>Rhabditida</taxon>
        <taxon>Rhabditina</taxon>
        <taxon>Rhabditomorpha</taxon>
        <taxon>Strongyloidea</taxon>
        <taxon>Heterorhabditidae</taxon>
        <taxon>Heterorhabditis</taxon>
    </lineage>
</organism>
<protein>
    <submittedName>
        <fullName evidence="3">Vps16_N domain-containing protein</fullName>
    </submittedName>
</protein>
<keyword evidence="2" id="KW-1185">Reference proteome</keyword>
<dbReference type="GO" id="GO:0006886">
    <property type="term" value="P:intracellular protein transport"/>
    <property type="evidence" value="ECO:0007669"/>
    <property type="project" value="InterPro"/>
</dbReference>
<dbReference type="PANTHER" id="PTHR12811">
    <property type="entry name" value="VACUOLAR PROTEIN SORTING VPS16"/>
    <property type="match status" value="1"/>
</dbReference>
<sequence>MLTRRNTVDNGSANWISVGDVKLKFVKNYVDLPSLKLKNAIHFSACSYSGPIALAYSHSTTSWFISIWMSSGLSLKERIEVPDVFTVEWTKGHRLLVIDRRGNSFLYSSLGELVSNFHFSSNIREVRDVRVFTTTHDSGVAVLDDQMRVFIVNSVNEPIVWSMHNR</sequence>
<evidence type="ECO:0000313" key="2">
    <source>
        <dbReference type="Proteomes" id="UP000095283"/>
    </source>
</evidence>
<dbReference type="GO" id="GO:0003779">
    <property type="term" value="F:actin binding"/>
    <property type="evidence" value="ECO:0007669"/>
    <property type="project" value="TreeGrafter"/>
</dbReference>
<dbReference type="GO" id="GO:0005768">
    <property type="term" value="C:endosome"/>
    <property type="evidence" value="ECO:0007669"/>
    <property type="project" value="TreeGrafter"/>
</dbReference>
<dbReference type="GO" id="GO:0042144">
    <property type="term" value="P:vacuole fusion, non-autophagic"/>
    <property type="evidence" value="ECO:0007669"/>
    <property type="project" value="TreeGrafter"/>
</dbReference>
<dbReference type="Proteomes" id="UP000095283">
    <property type="component" value="Unplaced"/>
</dbReference>
<feature type="domain" description="Vps16 N-terminal" evidence="1">
    <location>
        <begin position="12"/>
        <end position="164"/>
    </location>
</feature>
<dbReference type="Pfam" id="PF04841">
    <property type="entry name" value="Vps16_N"/>
    <property type="match status" value="1"/>
</dbReference>
<evidence type="ECO:0000313" key="3">
    <source>
        <dbReference type="WBParaSite" id="Hba_20662"/>
    </source>
</evidence>
<name>A0A1I7XT48_HETBA</name>
<dbReference type="InterPro" id="IPR006926">
    <property type="entry name" value="Vps16_N"/>
</dbReference>
<dbReference type="GO" id="GO:0030897">
    <property type="term" value="C:HOPS complex"/>
    <property type="evidence" value="ECO:0007669"/>
    <property type="project" value="TreeGrafter"/>
</dbReference>
<dbReference type="GO" id="GO:0016197">
    <property type="term" value="P:endosomal transport"/>
    <property type="evidence" value="ECO:0007669"/>
    <property type="project" value="TreeGrafter"/>
</dbReference>
<evidence type="ECO:0000259" key="1">
    <source>
        <dbReference type="Pfam" id="PF04841"/>
    </source>
</evidence>
<dbReference type="WBParaSite" id="Hba_20662">
    <property type="protein sequence ID" value="Hba_20662"/>
    <property type="gene ID" value="Hba_20662"/>
</dbReference>
<dbReference type="GO" id="GO:0005765">
    <property type="term" value="C:lysosomal membrane"/>
    <property type="evidence" value="ECO:0007669"/>
    <property type="project" value="TreeGrafter"/>
</dbReference>
<accession>A0A1I7XT48</accession>
<dbReference type="InterPro" id="IPR016534">
    <property type="entry name" value="VPS16"/>
</dbReference>
<dbReference type="PANTHER" id="PTHR12811:SF0">
    <property type="entry name" value="VACUOLAR PROTEIN SORTING-ASSOCIATED PROTEIN 16 HOMOLOG"/>
    <property type="match status" value="1"/>
</dbReference>